<evidence type="ECO:0000256" key="1">
    <source>
        <dbReference type="SAM" id="Phobius"/>
    </source>
</evidence>
<protein>
    <submittedName>
        <fullName evidence="2">Uncharacterized protein</fullName>
    </submittedName>
</protein>
<feature type="transmembrane region" description="Helical" evidence="1">
    <location>
        <begin position="33"/>
        <end position="55"/>
    </location>
</feature>
<dbReference type="EMBL" id="MLJW01000068">
    <property type="protein sequence ID" value="OIR03258.1"/>
    <property type="molecule type" value="Genomic_DNA"/>
</dbReference>
<comment type="caution">
    <text evidence="2">The sequence shown here is derived from an EMBL/GenBank/DDBJ whole genome shotgun (WGS) entry which is preliminary data.</text>
</comment>
<gene>
    <name evidence="2" type="ORF">GALL_147780</name>
</gene>
<proteinExistence type="predicted"/>
<keyword evidence="1" id="KW-1133">Transmembrane helix</keyword>
<feature type="transmembrane region" description="Helical" evidence="1">
    <location>
        <begin position="137"/>
        <end position="158"/>
    </location>
</feature>
<feature type="transmembrane region" description="Helical" evidence="1">
    <location>
        <begin position="97"/>
        <end position="117"/>
    </location>
</feature>
<evidence type="ECO:0000313" key="2">
    <source>
        <dbReference type="EMBL" id="OIR03258.1"/>
    </source>
</evidence>
<keyword evidence="1" id="KW-0472">Membrane</keyword>
<dbReference type="AlphaFoldDB" id="A0A1J5S585"/>
<keyword evidence="1" id="KW-0812">Transmembrane</keyword>
<feature type="transmembrane region" description="Helical" evidence="1">
    <location>
        <begin position="67"/>
        <end position="85"/>
    </location>
</feature>
<reference evidence="2" key="1">
    <citation type="submission" date="2016-10" db="EMBL/GenBank/DDBJ databases">
        <title>Sequence of Gallionella enrichment culture.</title>
        <authorList>
            <person name="Poehlein A."/>
            <person name="Muehling M."/>
            <person name="Daniel R."/>
        </authorList>
    </citation>
    <scope>NUCLEOTIDE SEQUENCE</scope>
</reference>
<organism evidence="2">
    <name type="scientific">mine drainage metagenome</name>
    <dbReference type="NCBI Taxonomy" id="410659"/>
    <lineage>
        <taxon>unclassified sequences</taxon>
        <taxon>metagenomes</taxon>
        <taxon>ecological metagenomes</taxon>
    </lineage>
</organism>
<sequence>MLGFMQMTRPRPSVTVFRGNEKPGVRLVGSGRVAIYVFTILSLSNCLETLSGWFHGQDDRDWWPSGLLLYSLLAFAYAVAFSAATQIARRADIRFTVIYNVVLALLLFLHWYLYYMIEIDWLGVNSNAASLTSLHGIIRNDFTSISIYSIFLFGAVVAGRMRRILHGH</sequence>
<name>A0A1J5S585_9ZZZZ</name>
<accession>A0A1J5S585</accession>